<dbReference type="InterPro" id="IPR029063">
    <property type="entry name" value="SAM-dependent_MTases_sf"/>
</dbReference>
<keyword evidence="2 4" id="KW-0808">Transferase</keyword>
<keyword evidence="5" id="KW-1185">Reference proteome</keyword>
<keyword evidence="3" id="KW-0949">S-adenosyl-L-methionine</keyword>
<accession>A0A087CVA3</accession>
<dbReference type="PANTHER" id="PTHR10509:SF14">
    <property type="entry name" value="CAFFEOYL-COA O-METHYLTRANSFERASE 3-RELATED"/>
    <property type="match status" value="1"/>
</dbReference>
<dbReference type="EMBL" id="JGZK01000003">
    <property type="protein sequence ID" value="KFI87203.1"/>
    <property type="molecule type" value="Genomic_DNA"/>
</dbReference>
<comment type="caution">
    <text evidence="4">The sequence shown here is derived from an EMBL/GenBank/DDBJ whole genome shotgun (WGS) entry which is preliminary data.</text>
</comment>
<dbReference type="SUPFAM" id="SSF53335">
    <property type="entry name" value="S-adenosyl-L-methionine-dependent methyltransferases"/>
    <property type="match status" value="1"/>
</dbReference>
<dbReference type="RefSeq" id="WP_044088419.1">
    <property type="nucleotide sequence ID" value="NZ_JDUW01000001.1"/>
</dbReference>
<sequence length="221" mass="23059">MDKTQYTNLAKAWEFAEEHALERQTAIVSAVRAKAEQAGQPQGSAAQAQLLAMLVHLTGASSVIAIGTGSVVETVQLVEALNGGGQLTAVDSTAQGIAMIRKAFADLQDVTDTSLRAVNAPAHVFLPRLNANDYDFIVVAGDAANYAAAFNQASRLLRSRGIIAFTDVLATAGDQGGVLNAADRSAKATAMRELIATVEDNGDFESTLTPDGTGLLIACKR</sequence>
<dbReference type="Proteomes" id="UP000028984">
    <property type="component" value="Unassembled WGS sequence"/>
</dbReference>
<dbReference type="GO" id="GO:0008757">
    <property type="term" value="F:S-adenosylmethionine-dependent methyltransferase activity"/>
    <property type="evidence" value="ECO:0007669"/>
    <property type="project" value="TreeGrafter"/>
</dbReference>
<reference evidence="4 5" key="1">
    <citation type="submission" date="2014-03" db="EMBL/GenBank/DDBJ databases">
        <title>Genomics of Bifidobacteria.</title>
        <authorList>
            <person name="Ventura M."/>
            <person name="Milani C."/>
            <person name="Lugli G.A."/>
        </authorList>
    </citation>
    <scope>NUCLEOTIDE SEQUENCE [LARGE SCALE GENOMIC DNA]</scope>
    <source>
        <strain evidence="4 5">DSM 23975</strain>
    </source>
</reference>
<keyword evidence="1 4" id="KW-0489">Methyltransferase</keyword>
<proteinExistence type="predicted"/>
<evidence type="ECO:0000313" key="5">
    <source>
        <dbReference type="Proteomes" id="UP000028984"/>
    </source>
</evidence>
<dbReference type="STRING" id="1437610.BREU_0227"/>
<evidence type="ECO:0000256" key="3">
    <source>
        <dbReference type="ARBA" id="ARBA00022691"/>
    </source>
</evidence>
<dbReference type="GO" id="GO:0032259">
    <property type="term" value="P:methylation"/>
    <property type="evidence" value="ECO:0007669"/>
    <property type="project" value="UniProtKB-KW"/>
</dbReference>
<dbReference type="AlphaFoldDB" id="A0A087CVA3"/>
<dbReference type="eggNOG" id="COG4122">
    <property type="taxonomic scope" value="Bacteria"/>
</dbReference>
<dbReference type="InterPro" id="IPR050362">
    <property type="entry name" value="Cation-dep_OMT"/>
</dbReference>
<dbReference type="GO" id="GO:0008171">
    <property type="term" value="F:O-methyltransferase activity"/>
    <property type="evidence" value="ECO:0007669"/>
    <property type="project" value="InterPro"/>
</dbReference>
<dbReference type="Gene3D" id="3.40.50.150">
    <property type="entry name" value="Vaccinia Virus protein VP39"/>
    <property type="match status" value="1"/>
</dbReference>
<organism evidence="4 5">
    <name type="scientific">Bifidobacterium reuteri DSM 23975</name>
    <dbReference type="NCBI Taxonomy" id="1437610"/>
    <lineage>
        <taxon>Bacteria</taxon>
        <taxon>Bacillati</taxon>
        <taxon>Actinomycetota</taxon>
        <taxon>Actinomycetes</taxon>
        <taxon>Bifidobacteriales</taxon>
        <taxon>Bifidobacteriaceae</taxon>
        <taxon>Bifidobacterium</taxon>
    </lineage>
</organism>
<dbReference type="OrthoDB" id="4774874at2"/>
<evidence type="ECO:0000313" key="4">
    <source>
        <dbReference type="EMBL" id="KFI87203.1"/>
    </source>
</evidence>
<dbReference type="InterPro" id="IPR002935">
    <property type="entry name" value="SAM_O-MeTrfase"/>
</dbReference>
<dbReference type="PROSITE" id="PS51682">
    <property type="entry name" value="SAM_OMT_I"/>
    <property type="match status" value="1"/>
</dbReference>
<protein>
    <submittedName>
        <fullName evidence="4">O-methyltransferase, family 3</fullName>
    </submittedName>
</protein>
<dbReference type="Pfam" id="PF01596">
    <property type="entry name" value="Methyltransf_3"/>
    <property type="match status" value="1"/>
</dbReference>
<evidence type="ECO:0000256" key="1">
    <source>
        <dbReference type="ARBA" id="ARBA00022603"/>
    </source>
</evidence>
<name>A0A087CVA3_9BIFI</name>
<gene>
    <name evidence="4" type="ORF">BREU_0227</name>
</gene>
<dbReference type="PANTHER" id="PTHR10509">
    <property type="entry name" value="O-METHYLTRANSFERASE-RELATED"/>
    <property type="match status" value="1"/>
</dbReference>
<evidence type="ECO:0000256" key="2">
    <source>
        <dbReference type="ARBA" id="ARBA00022679"/>
    </source>
</evidence>